<organism evidence="2 3">
    <name type="scientific">Friedmanniella luteola</name>
    <dbReference type="NCBI Taxonomy" id="546871"/>
    <lineage>
        <taxon>Bacteria</taxon>
        <taxon>Bacillati</taxon>
        <taxon>Actinomycetota</taxon>
        <taxon>Actinomycetes</taxon>
        <taxon>Propionibacteriales</taxon>
        <taxon>Nocardioidaceae</taxon>
        <taxon>Friedmanniella</taxon>
    </lineage>
</organism>
<dbReference type="OrthoDB" id="3830985at2"/>
<feature type="compositionally biased region" description="Basic and acidic residues" evidence="1">
    <location>
        <begin position="45"/>
        <end position="57"/>
    </location>
</feature>
<sequence>MTEPEMDDPRAMDDEELAEVDLPPAPTDPTLGDEAVTEDGYAEGRTNDPDGAHRDEPAGEDYAGSGF</sequence>
<keyword evidence="3" id="KW-1185">Reference proteome</keyword>
<dbReference type="RefSeq" id="WP_091411324.1">
    <property type="nucleotide sequence ID" value="NZ_LT629749.1"/>
</dbReference>
<name>A0A1H1QI28_9ACTN</name>
<evidence type="ECO:0000256" key="1">
    <source>
        <dbReference type="SAM" id="MobiDB-lite"/>
    </source>
</evidence>
<accession>A0A1H1QI28</accession>
<evidence type="ECO:0000313" key="3">
    <source>
        <dbReference type="Proteomes" id="UP000199092"/>
    </source>
</evidence>
<protein>
    <submittedName>
        <fullName evidence="2">Uncharacterized protein</fullName>
    </submittedName>
</protein>
<proteinExistence type="predicted"/>
<gene>
    <name evidence="2" type="ORF">SAMN04488543_1332</name>
</gene>
<dbReference type="EMBL" id="LT629749">
    <property type="protein sequence ID" value="SDS23181.1"/>
    <property type="molecule type" value="Genomic_DNA"/>
</dbReference>
<evidence type="ECO:0000313" key="2">
    <source>
        <dbReference type="EMBL" id="SDS23181.1"/>
    </source>
</evidence>
<dbReference type="AlphaFoldDB" id="A0A1H1QI28"/>
<feature type="region of interest" description="Disordered" evidence="1">
    <location>
        <begin position="1"/>
        <end position="67"/>
    </location>
</feature>
<dbReference type="Proteomes" id="UP000199092">
    <property type="component" value="Chromosome I"/>
</dbReference>
<reference evidence="2 3" key="1">
    <citation type="submission" date="2016-10" db="EMBL/GenBank/DDBJ databases">
        <authorList>
            <person name="de Groot N.N."/>
        </authorList>
    </citation>
    <scope>NUCLEOTIDE SEQUENCE [LARGE SCALE GENOMIC DNA]</scope>
    <source>
        <strain evidence="2 3">DSM 21741</strain>
    </source>
</reference>